<dbReference type="EMBL" id="JAGWCR010000021">
    <property type="protein sequence ID" value="MBS3652198.1"/>
    <property type="molecule type" value="Genomic_DNA"/>
</dbReference>
<dbReference type="AlphaFoldDB" id="A0A942E307"/>
<gene>
    <name evidence="1" type="ORF">KEU06_26740</name>
</gene>
<evidence type="ECO:0000313" key="2">
    <source>
        <dbReference type="Proteomes" id="UP000680348"/>
    </source>
</evidence>
<accession>A0A942E307</accession>
<dbReference type="Pfam" id="PF12686">
    <property type="entry name" value="DUF3800"/>
    <property type="match status" value="1"/>
</dbReference>
<protein>
    <submittedName>
        <fullName evidence="1">DUF3800 domain-containing protein</fullName>
    </submittedName>
</protein>
<name>A0A942E307_9HYPH</name>
<evidence type="ECO:0000313" key="1">
    <source>
        <dbReference type="EMBL" id="MBS3652198.1"/>
    </source>
</evidence>
<dbReference type="InterPro" id="IPR024524">
    <property type="entry name" value="DUF3800"/>
</dbReference>
<organism evidence="1 2">
    <name type="scientific">Pseudaminobacter soli</name>
    <name type="common">ex Zhang et al. 2022</name>
    <dbReference type="NCBI Taxonomy" id="2831468"/>
    <lineage>
        <taxon>Bacteria</taxon>
        <taxon>Pseudomonadati</taxon>
        <taxon>Pseudomonadota</taxon>
        <taxon>Alphaproteobacteria</taxon>
        <taxon>Hyphomicrobiales</taxon>
        <taxon>Phyllobacteriaceae</taxon>
        <taxon>Pseudaminobacter</taxon>
    </lineage>
</organism>
<reference evidence="1" key="1">
    <citation type="submission" date="2021-04" db="EMBL/GenBank/DDBJ databases">
        <title>Pseudaminobacter soli sp. nov., isolated from paddy soil contaminated by heavy metals.</title>
        <authorList>
            <person name="Zhang K."/>
        </authorList>
    </citation>
    <scope>NUCLEOTIDE SEQUENCE</scope>
    <source>
        <strain evidence="1">19-2017</strain>
    </source>
</reference>
<sequence length="269" mass="30514">MDDFGTRTMCKPGDSLPMEAHIFSFGLGGIIVPSEAVQELSDATIEFCKRWDVPQLHGNKIRTGKGKFGFLKKDEERKNRFFEELDALIIEKRITAHACVICRPGYRDRYYEKHAEGSRWEMSRTAFDIAVERAAKYARLVGRKLSIAYERTGATEDRLIENYFQGLLKNGTGFDATNSSKHSPLTTDELTETLLTIWPDGKSNPMLQLADLVLHPLGHRPTGLQNRAHDRLSDAGQIIDLRSNGDETIAVKYSCYDDPYKVWVNPRNT</sequence>
<proteinExistence type="predicted"/>
<dbReference type="Proteomes" id="UP000680348">
    <property type="component" value="Unassembled WGS sequence"/>
</dbReference>
<keyword evidence="2" id="KW-1185">Reference proteome</keyword>
<comment type="caution">
    <text evidence="1">The sequence shown here is derived from an EMBL/GenBank/DDBJ whole genome shotgun (WGS) entry which is preliminary data.</text>
</comment>